<proteinExistence type="predicted"/>
<dbReference type="Proteomes" id="UP001059041">
    <property type="component" value="Linkage Group LG20"/>
</dbReference>
<organism evidence="1 2">
    <name type="scientific">Triplophysa rosa</name>
    <name type="common">Cave loach</name>
    <dbReference type="NCBI Taxonomy" id="992332"/>
    <lineage>
        <taxon>Eukaryota</taxon>
        <taxon>Metazoa</taxon>
        <taxon>Chordata</taxon>
        <taxon>Craniata</taxon>
        <taxon>Vertebrata</taxon>
        <taxon>Euteleostomi</taxon>
        <taxon>Actinopterygii</taxon>
        <taxon>Neopterygii</taxon>
        <taxon>Teleostei</taxon>
        <taxon>Ostariophysi</taxon>
        <taxon>Cypriniformes</taxon>
        <taxon>Nemacheilidae</taxon>
        <taxon>Triplophysa</taxon>
    </lineage>
</organism>
<name>A0A9W7TAH0_TRIRA</name>
<evidence type="ECO:0000313" key="1">
    <source>
        <dbReference type="EMBL" id="KAI7794860.1"/>
    </source>
</evidence>
<dbReference type="AlphaFoldDB" id="A0A9W7TAH0"/>
<evidence type="ECO:0000313" key="2">
    <source>
        <dbReference type="Proteomes" id="UP001059041"/>
    </source>
</evidence>
<protein>
    <submittedName>
        <fullName evidence="1">Uncharacterized protein</fullName>
    </submittedName>
</protein>
<sequence length="56" mass="6479">MECGFFDSHPVLHQPITESVWLSDAWPPSEEEWPLSELLLVVLFWQRNGQDPRGDG</sequence>
<reference evidence="1" key="1">
    <citation type="submission" date="2021-02" db="EMBL/GenBank/DDBJ databases">
        <title>Comparative genomics reveals that relaxation of natural selection precedes convergent phenotypic evolution of cavefish.</title>
        <authorList>
            <person name="Peng Z."/>
        </authorList>
    </citation>
    <scope>NUCLEOTIDE SEQUENCE</scope>
    <source>
        <tissue evidence="1">Muscle</tissue>
    </source>
</reference>
<accession>A0A9W7TAH0</accession>
<comment type="caution">
    <text evidence="1">The sequence shown here is derived from an EMBL/GenBank/DDBJ whole genome shotgun (WGS) entry which is preliminary data.</text>
</comment>
<dbReference type="EMBL" id="JAFHDT010000020">
    <property type="protein sequence ID" value="KAI7794860.1"/>
    <property type="molecule type" value="Genomic_DNA"/>
</dbReference>
<gene>
    <name evidence="1" type="ORF">IRJ41_002962</name>
</gene>
<keyword evidence="2" id="KW-1185">Reference proteome</keyword>